<reference evidence="2 3" key="1">
    <citation type="submission" date="2020-08" db="EMBL/GenBank/DDBJ databases">
        <title>Genomic Encyclopedia of Type Strains, Phase IV (KMG-IV): sequencing the most valuable type-strain genomes for metagenomic binning, comparative biology and taxonomic classification.</title>
        <authorList>
            <person name="Goeker M."/>
        </authorList>
    </citation>
    <scope>NUCLEOTIDE SEQUENCE [LARGE SCALE GENOMIC DNA]</scope>
    <source>
        <strain evidence="2 3">DSM 22368</strain>
    </source>
</reference>
<dbReference type="PANTHER" id="PTHR43760">
    <property type="entry name" value="ENDORIBONUCLEASE-RELATED"/>
    <property type="match status" value="1"/>
</dbReference>
<dbReference type="InterPro" id="IPR035959">
    <property type="entry name" value="RutC-like_sf"/>
</dbReference>
<feature type="domain" description="Endoribonuclease L-PSP/chorismate mutase-like" evidence="1">
    <location>
        <begin position="6"/>
        <end position="134"/>
    </location>
</feature>
<dbReference type="AlphaFoldDB" id="A0A7X0JT01"/>
<organism evidence="2 3">
    <name type="scientific">Pseudoteredinibacter isoporae</name>
    <dbReference type="NCBI Taxonomy" id="570281"/>
    <lineage>
        <taxon>Bacteria</taxon>
        <taxon>Pseudomonadati</taxon>
        <taxon>Pseudomonadota</taxon>
        <taxon>Gammaproteobacteria</taxon>
        <taxon>Cellvibrionales</taxon>
        <taxon>Cellvibrionaceae</taxon>
        <taxon>Pseudoteredinibacter</taxon>
    </lineage>
</organism>
<gene>
    <name evidence="2" type="ORF">HNR48_002028</name>
</gene>
<dbReference type="InParanoid" id="A0A7X0JT01"/>
<dbReference type="InterPro" id="IPR013813">
    <property type="entry name" value="Endoribo_LPSP/chorism_mut-like"/>
</dbReference>
<dbReference type="Pfam" id="PF14588">
    <property type="entry name" value="YjgF_endoribonc"/>
    <property type="match status" value="1"/>
</dbReference>
<dbReference type="SUPFAM" id="SSF55298">
    <property type="entry name" value="YjgF-like"/>
    <property type="match status" value="1"/>
</dbReference>
<evidence type="ECO:0000259" key="1">
    <source>
        <dbReference type="Pfam" id="PF14588"/>
    </source>
</evidence>
<dbReference type="PANTHER" id="PTHR43760:SF1">
    <property type="entry name" value="ENDORIBONUCLEASE L-PSP_CHORISMATE MUTASE-LIKE DOMAIN-CONTAINING PROTEIN"/>
    <property type="match status" value="1"/>
</dbReference>
<dbReference type="CDD" id="cd02199">
    <property type="entry name" value="YjgF_YER057c_UK114_like_1"/>
    <property type="match status" value="1"/>
</dbReference>
<dbReference type="RefSeq" id="WP_166844618.1">
    <property type="nucleotide sequence ID" value="NZ_JAAONY010000002.1"/>
</dbReference>
<evidence type="ECO:0000313" key="2">
    <source>
        <dbReference type="EMBL" id="MBB6521743.1"/>
    </source>
</evidence>
<name>A0A7X0JT01_9GAMM</name>
<dbReference type="Gene3D" id="3.30.1330.40">
    <property type="entry name" value="RutC-like"/>
    <property type="match status" value="1"/>
</dbReference>
<comment type="caution">
    <text evidence="2">The sequence shown here is derived from an EMBL/GenBank/DDBJ whole genome shotgun (WGS) entry which is preliminary data.</text>
</comment>
<sequence length="148" mass="15883">MKKEIILPKAPAPVGAYKAVVVRQGIGFVSGQFPMLDDDLFFLGKVGAELTVEQAQEATAIAAKNVLAQIRDVTENFKTLDGLLRLDGYVASAADFFNQPTVLDAASEIFSECLGEKGHHARAAFSVSQLSMDSPVELCVSFTTRSCL</sequence>
<accession>A0A7X0JT01</accession>
<dbReference type="EMBL" id="JACHHT010000002">
    <property type="protein sequence ID" value="MBB6521743.1"/>
    <property type="molecule type" value="Genomic_DNA"/>
</dbReference>
<protein>
    <submittedName>
        <fullName evidence="2">Enamine deaminase RidA (YjgF/YER057c/UK114 family)</fullName>
    </submittedName>
</protein>
<evidence type="ECO:0000313" key="3">
    <source>
        <dbReference type="Proteomes" id="UP000528457"/>
    </source>
</evidence>
<proteinExistence type="predicted"/>
<dbReference type="Proteomes" id="UP000528457">
    <property type="component" value="Unassembled WGS sequence"/>
</dbReference>
<keyword evidence="3" id="KW-1185">Reference proteome</keyword>